<dbReference type="Pfam" id="PF04220">
    <property type="entry name" value="YihI"/>
    <property type="match status" value="1"/>
</dbReference>
<name>A0A7Y0L9S0_9GAMM</name>
<feature type="compositionally biased region" description="Basic and acidic residues" evidence="3">
    <location>
        <begin position="175"/>
        <end position="187"/>
    </location>
</feature>
<reference evidence="4 5" key="1">
    <citation type="submission" date="2020-04" db="EMBL/GenBank/DDBJ databases">
        <title>Thalassotalea sp. M1531, isolated from the surface of marine red alga.</title>
        <authorList>
            <person name="Pang L."/>
            <person name="Lu D.-C."/>
        </authorList>
    </citation>
    <scope>NUCLEOTIDE SEQUENCE [LARGE SCALE GENOMIC DNA]</scope>
    <source>
        <strain evidence="4 5">M1531</strain>
    </source>
</reference>
<dbReference type="Proteomes" id="UP000568664">
    <property type="component" value="Unassembled WGS sequence"/>
</dbReference>
<feature type="compositionally biased region" description="Acidic residues" evidence="3">
    <location>
        <begin position="154"/>
        <end position="174"/>
    </location>
</feature>
<evidence type="ECO:0000256" key="3">
    <source>
        <dbReference type="SAM" id="MobiDB-lite"/>
    </source>
</evidence>
<evidence type="ECO:0000256" key="2">
    <source>
        <dbReference type="ARBA" id="ARBA00022517"/>
    </source>
</evidence>
<evidence type="ECO:0000313" key="4">
    <source>
        <dbReference type="EMBL" id="NMP30570.1"/>
    </source>
</evidence>
<dbReference type="NCBIfam" id="NF003560">
    <property type="entry name" value="PRK05244.1-1"/>
    <property type="match status" value="1"/>
</dbReference>
<feature type="region of interest" description="Disordered" evidence="3">
    <location>
        <begin position="1"/>
        <end position="74"/>
    </location>
</feature>
<comment type="caution">
    <text evidence="4">The sequence shown here is derived from an EMBL/GenBank/DDBJ whole genome shotgun (WGS) entry which is preliminary data.</text>
</comment>
<gene>
    <name evidence="4" type="ORF">HII17_03250</name>
</gene>
<feature type="compositionally biased region" description="Basic and acidic residues" evidence="3">
    <location>
        <begin position="17"/>
        <end position="30"/>
    </location>
</feature>
<dbReference type="EMBL" id="JABBXH010000001">
    <property type="protein sequence ID" value="NMP30570.1"/>
    <property type="molecule type" value="Genomic_DNA"/>
</dbReference>
<dbReference type="AlphaFoldDB" id="A0A7Y0L9S0"/>
<dbReference type="InterPro" id="IPR007336">
    <property type="entry name" value="YihI"/>
</dbReference>
<dbReference type="RefSeq" id="WP_169073865.1">
    <property type="nucleotide sequence ID" value="NZ_JABBXH010000001.1"/>
</dbReference>
<evidence type="ECO:0000256" key="1">
    <source>
        <dbReference type="ARBA" id="ARBA00022468"/>
    </source>
</evidence>
<keyword evidence="2" id="KW-0690">Ribosome biogenesis</keyword>
<dbReference type="GO" id="GO:0005096">
    <property type="term" value="F:GTPase activator activity"/>
    <property type="evidence" value="ECO:0007669"/>
    <property type="project" value="UniProtKB-KW"/>
</dbReference>
<keyword evidence="1" id="KW-0343">GTPase activation</keyword>
<organism evidence="4 5">
    <name type="scientific">Thalassotalea algicola</name>
    <dbReference type="NCBI Taxonomy" id="2716224"/>
    <lineage>
        <taxon>Bacteria</taxon>
        <taxon>Pseudomonadati</taxon>
        <taxon>Pseudomonadota</taxon>
        <taxon>Gammaproteobacteria</taxon>
        <taxon>Alteromonadales</taxon>
        <taxon>Colwelliaceae</taxon>
        <taxon>Thalassotalea</taxon>
    </lineage>
</organism>
<feature type="region of interest" description="Disordered" evidence="3">
    <location>
        <begin position="149"/>
        <end position="187"/>
    </location>
</feature>
<accession>A0A7Y0L9S0</accession>
<sequence length="187" mass="20930">MTRKKKTRNPGSISIRPNKDSKESDFSSKDKKPKKKSGKISGNRQQEAVKKSRSQSSAAVNKDPRIGSKKPIVLTKAPVKEEKVKSKKPKLAQGIAPIKVIETGPSIAEQIAAIEADEKLQLILDKQEDGDLLTESEVSYYNKMMDKHEALAEQLDDEDDTEDEQQTDLSEDDLWDKLDSSDLSKFE</sequence>
<proteinExistence type="predicted"/>
<keyword evidence="5" id="KW-1185">Reference proteome</keyword>
<protein>
    <submittedName>
        <fullName evidence="4">GTPase-activating protein</fullName>
    </submittedName>
</protein>
<dbReference type="GO" id="GO:0042254">
    <property type="term" value="P:ribosome biogenesis"/>
    <property type="evidence" value="ECO:0007669"/>
    <property type="project" value="UniProtKB-KW"/>
</dbReference>
<evidence type="ECO:0000313" key="5">
    <source>
        <dbReference type="Proteomes" id="UP000568664"/>
    </source>
</evidence>